<sequence length="309" mass="35775">VHAPRSAVSALMRIDWKSVGHVCKRVADDLRDEQGAGLFDHLRSIGVDETSYRKGHKYMTVVVDHDRGRVVWMHEGHGEKVFDLFFETLTEAQRASIRVVTGDGARWIDECAFRWCPQAERILDGFHIVSWATDALDKVRTAAWREARKKGVAKKGAKDPVKGARWALLKNEGDLTAGQKAQLECIANTNETLWEAYKLKERLRMILKQTADKADPLLRQWAADASRVRHPRIRPARREDRQAPLRHPHDHPQRTVQRQARGREQQDQDHHQNRLRLPQPRQPHRPRHAQMRRTQPTTPRTPITSRPNQ</sequence>
<dbReference type="InterPro" id="IPR002560">
    <property type="entry name" value="Transposase_DDE"/>
</dbReference>
<feature type="non-terminal residue" evidence="3">
    <location>
        <position position="1"/>
    </location>
</feature>
<organism evidence="3 4">
    <name type="scientific">Bifidobacterium callitrichos DSM 23973</name>
    <dbReference type="NCBI Taxonomy" id="1437609"/>
    <lineage>
        <taxon>Bacteria</taxon>
        <taxon>Bacillati</taxon>
        <taxon>Actinomycetota</taxon>
        <taxon>Actinomycetes</taxon>
        <taxon>Bifidobacteriales</taxon>
        <taxon>Bifidobacteriaceae</taxon>
        <taxon>Bifidobacterium</taxon>
    </lineage>
</organism>
<dbReference type="STRING" id="1437609.BCAL_2381"/>
<dbReference type="Proteomes" id="UP000029072">
    <property type="component" value="Unassembled WGS sequence"/>
</dbReference>
<feature type="compositionally biased region" description="Basic and acidic residues" evidence="1">
    <location>
        <begin position="261"/>
        <end position="272"/>
    </location>
</feature>
<feature type="compositionally biased region" description="Basic residues" evidence="1">
    <location>
        <begin position="282"/>
        <end position="291"/>
    </location>
</feature>
<protein>
    <submittedName>
        <fullName evidence="3">Transposase</fullName>
    </submittedName>
</protein>
<dbReference type="EMBL" id="JGYS01000011">
    <property type="protein sequence ID" value="KFI54160.1"/>
    <property type="molecule type" value="Genomic_DNA"/>
</dbReference>
<name>A0A087A5W0_9BIFI</name>
<dbReference type="AlphaFoldDB" id="A0A087A5W0"/>
<evidence type="ECO:0000256" key="1">
    <source>
        <dbReference type="SAM" id="MobiDB-lite"/>
    </source>
</evidence>
<dbReference type="Pfam" id="PF01610">
    <property type="entry name" value="DDE_Tnp_ISL3"/>
    <property type="match status" value="1"/>
</dbReference>
<dbReference type="InterPro" id="IPR047951">
    <property type="entry name" value="Transpos_ISL3"/>
</dbReference>
<reference evidence="3 4" key="1">
    <citation type="submission" date="2014-03" db="EMBL/GenBank/DDBJ databases">
        <title>Genomics of Bifidobacteria.</title>
        <authorList>
            <person name="Ventura M."/>
            <person name="Milani C."/>
            <person name="Lugli G.A."/>
        </authorList>
    </citation>
    <scope>NUCLEOTIDE SEQUENCE [LARGE SCALE GENOMIC DNA]</scope>
    <source>
        <strain evidence="3 4">DSM 23973</strain>
    </source>
</reference>
<evidence type="ECO:0000259" key="2">
    <source>
        <dbReference type="Pfam" id="PF01610"/>
    </source>
</evidence>
<dbReference type="PANTHER" id="PTHR33498">
    <property type="entry name" value="TRANSPOSASE FOR INSERTION SEQUENCE ELEMENT IS1557"/>
    <property type="match status" value="1"/>
</dbReference>
<feature type="domain" description="Transposase IS204/IS1001/IS1096/IS1165 DDE" evidence="2">
    <location>
        <begin position="45"/>
        <end position="233"/>
    </location>
</feature>
<evidence type="ECO:0000313" key="3">
    <source>
        <dbReference type="EMBL" id="KFI54160.1"/>
    </source>
</evidence>
<comment type="caution">
    <text evidence="3">The sequence shown here is derived from an EMBL/GenBank/DDBJ whole genome shotgun (WGS) entry which is preliminary data.</text>
</comment>
<feature type="compositionally biased region" description="Low complexity" evidence="1">
    <location>
        <begin position="292"/>
        <end position="309"/>
    </location>
</feature>
<accession>A0A087A5W0</accession>
<feature type="region of interest" description="Disordered" evidence="1">
    <location>
        <begin position="228"/>
        <end position="309"/>
    </location>
</feature>
<proteinExistence type="predicted"/>
<evidence type="ECO:0000313" key="4">
    <source>
        <dbReference type="Proteomes" id="UP000029072"/>
    </source>
</evidence>
<dbReference type="eggNOG" id="COG3464">
    <property type="taxonomic scope" value="Bacteria"/>
</dbReference>
<dbReference type="PANTHER" id="PTHR33498:SF1">
    <property type="entry name" value="TRANSPOSASE FOR INSERTION SEQUENCE ELEMENT IS1557"/>
    <property type="match status" value="1"/>
</dbReference>
<gene>
    <name evidence="3" type="ORF">BCAL_2381</name>
</gene>